<sequence length="394" mass="42020">MTMFWVVVLACLAVQASSEGCDSEKEFECTNGFCIDKSRRCNGIFECLDFSDEDNCLGSKCQPGEFLCTSGECIFGELRCNGSPDCPDESDEDGCVKILCPGHSFIYNAVTKTCMSCQHNTQGRNCEKCKPGFYGNAEVGTMEDCKQCECNGHSMDCDITGKCENCGHNTEGEKCESCRPGFRGDATKGTAGDCAPNSPDGTDEKDADGKDADGKDADGKDADGKPKTCDCNGHSTECDSAGKCKDCKDNTEGNMCEKCKTGYTGDPTKGTPNDCKPNQCRCNKHSDTCPDGVCQDCQHHTTGVYCETCEPGYYGKATGQTPNDCKKCPCSPRSIMCIEVPGEAQPKCMGCEDGYLGEKCDKCDGENGFEALQGGPTAPNGCCVRRGVTDCPSG</sequence>
<evidence type="ECO:0000256" key="9">
    <source>
        <dbReference type="SAM" id="SignalP"/>
    </source>
</evidence>
<dbReference type="PROSITE" id="PS01209">
    <property type="entry name" value="LDLRA_1"/>
    <property type="match status" value="1"/>
</dbReference>
<keyword evidence="5 7" id="KW-0424">Laminin EGF-like domain</keyword>
<feature type="disulfide bond" evidence="6">
    <location>
        <begin position="68"/>
        <end position="86"/>
    </location>
</feature>
<keyword evidence="1 9" id="KW-0732">Signal</keyword>
<dbReference type="GO" id="GO:0009888">
    <property type="term" value="P:tissue development"/>
    <property type="evidence" value="ECO:0007669"/>
    <property type="project" value="TreeGrafter"/>
</dbReference>
<feature type="domain" description="Laminin EGF-like" evidence="10">
    <location>
        <begin position="148"/>
        <end position="196"/>
    </location>
</feature>
<dbReference type="PROSITE" id="PS50027">
    <property type="entry name" value="EGF_LAM_2"/>
    <property type="match status" value="3"/>
</dbReference>
<dbReference type="CDD" id="cd00055">
    <property type="entry name" value="EGF_Lam"/>
    <property type="match status" value="3"/>
</dbReference>
<keyword evidence="3 7" id="KW-1015">Disulfide bond</keyword>
<dbReference type="Proteomes" id="UP000838412">
    <property type="component" value="Chromosome 2"/>
</dbReference>
<accession>A0A8J9ZJ50</accession>
<feature type="domain" description="Laminin EGF-like" evidence="10">
    <location>
        <begin position="280"/>
        <end position="327"/>
    </location>
</feature>
<feature type="disulfide bond" evidence="6">
    <location>
        <begin position="61"/>
        <end position="73"/>
    </location>
</feature>
<dbReference type="PROSITE" id="PS01248">
    <property type="entry name" value="EGF_LAM_1"/>
    <property type="match status" value="2"/>
</dbReference>
<dbReference type="Gene3D" id="2.10.25.10">
    <property type="entry name" value="Laminin"/>
    <property type="match status" value="4"/>
</dbReference>
<feature type="chain" id="PRO_5035458653" evidence="9">
    <location>
        <begin position="19"/>
        <end position="394"/>
    </location>
</feature>
<dbReference type="FunFam" id="2.10.25.10:FF:000188">
    <property type="entry name" value="Laminin subunit gamma 2"/>
    <property type="match status" value="2"/>
</dbReference>
<dbReference type="InterPro" id="IPR002172">
    <property type="entry name" value="LDrepeatLR_classA_rpt"/>
</dbReference>
<dbReference type="InterPro" id="IPR002049">
    <property type="entry name" value="LE_dom"/>
</dbReference>
<dbReference type="SMART" id="SM00181">
    <property type="entry name" value="EGF"/>
    <property type="match status" value="5"/>
</dbReference>
<feature type="disulfide bond" evidence="7">
    <location>
        <begin position="247"/>
        <end position="256"/>
    </location>
</feature>
<dbReference type="InterPro" id="IPR023415">
    <property type="entry name" value="LDLR_class-A_CS"/>
</dbReference>
<dbReference type="InterPro" id="IPR036055">
    <property type="entry name" value="LDL_receptor-like_sf"/>
</dbReference>
<evidence type="ECO:0000256" key="3">
    <source>
        <dbReference type="ARBA" id="ARBA00023157"/>
    </source>
</evidence>
<dbReference type="Pfam" id="PF00057">
    <property type="entry name" value="Ldl_recept_a"/>
    <property type="match status" value="2"/>
</dbReference>
<dbReference type="CDD" id="cd00112">
    <property type="entry name" value="LDLa"/>
    <property type="match status" value="2"/>
</dbReference>
<feature type="disulfide bond" evidence="6">
    <location>
        <begin position="29"/>
        <end position="47"/>
    </location>
</feature>
<dbReference type="FunFam" id="2.10.25.10:FF:001152">
    <property type="entry name" value="Uncharacterized protein"/>
    <property type="match status" value="1"/>
</dbReference>
<evidence type="ECO:0000256" key="7">
    <source>
        <dbReference type="PROSITE-ProRule" id="PRU00460"/>
    </source>
</evidence>
<feature type="domain" description="Laminin EGF-like" evidence="10">
    <location>
        <begin position="229"/>
        <end position="277"/>
    </location>
</feature>
<protein>
    <submittedName>
        <fullName evidence="11">HSPG2 protein</fullName>
    </submittedName>
</protein>
<keyword evidence="12" id="KW-1185">Reference proteome</keyword>
<dbReference type="FunFam" id="4.10.400.10:FF:000034">
    <property type="entry name" value="Low-density lipoprotein receptor-related protein 2"/>
    <property type="match status" value="1"/>
</dbReference>
<keyword evidence="2" id="KW-0677">Repeat</keyword>
<evidence type="ECO:0000259" key="10">
    <source>
        <dbReference type="PROSITE" id="PS50027"/>
    </source>
</evidence>
<dbReference type="OrthoDB" id="8545473at2759"/>
<feature type="region of interest" description="Disordered" evidence="8">
    <location>
        <begin position="189"/>
        <end position="225"/>
    </location>
</feature>
<dbReference type="PRINTS" id="PR00261">
    <property type="entry name" value="LDLRECEPTOR"/>
</dbReference>
<dbReference type="InterPro" id="IPR050440">
    <property type="entry name" value="Laminin/Netrin_ECM"/>
</dbReference>
<dbReference type="Gene3D" id="4.10.400.10">
    <property type="entry name" value="Low-density Lipoprotein Receptor"/>
    <property type="match status" value="2"/>
</dbReference>
<dbReference type="InterPro" id="IPR000742">
    <property type="entry name" value="EGF"/>
</dbReference>
<evidence type="ECO:0000313" key="11">
    <source>
        <dbReference type="EMBL" id="CAH1253954.1"/>
    </source>
</evidence>
<dbReference type="SUPFAM" id="SSF57424">
    <property type="entry name" value="LDL receptor-like module"/>
    <property type="match status" value="2"/>
</dbReference>
<evidence type="ECO:0000256" key="5">
    <source>
        <dbReference type="ARBA" id="ARBA00023292"/>
    </source>
</evidence>
<dbReference type="GO" id="GO:0009887">
    <property type="term" value="P:animal organ morphogenesis"/>
    <property type="evidence" value="ECO:0007669"/>
    <property type="project" value="TreeGrafter"/>
</dbReference>
<organism evidence="11 12">
    <name type="scientific">Branchiostoma lanceolatum</name>
    <name type="common">Common lancelet</name>
    <name type="synonym">Amphioxus lanceolatum</name>
    <dbReference type="NCBI Taxonomy" id="7740"/>
    <lineage>
        <taxon>Eukaryota</taxon>
        <taxon>Metazoa</taxon>
        <taxon>Chordata</taxon>
        <taxon>Cephalochordata</taxon>
        <taxon>Leptocardii</taxon>
        <taxon>Amphioxiformes</taxon>
        <taxon>Branchiostomatidae</taxon>
        <taxon>Branchiostoma</taxon>
    </lineage>
</organism>
<dbReference type="Pfam" id="PF24973">
    <property type="entry name" value="EGF_LMN_ATRN"/>
    <property type="match status" value="4"/>
</dbReference>
<dbReference type="PROSITE" id="PS50068">
    <property type="entry name" value="LDLRA_2"/>
    <property type="match status" value="2"/>
</dbReference>
<keyword evidence="4" id="KW-0325">Glycoprotein</keyword>
<evidence type="ECO:0000256" key="8">
    <source>
        <dbReference type="SAM" id="MobiDB-lite"/>
    </source>
</evidence>
<feature type="disulfide bond" evidence="7">
    <location>
        <begin position="297"/>
        <end position="306"/>
    </location>
</feature>
<evidence type="ECO:0000256" key="4">
    <source>
        <dbReference type="ARBA" id="ARBA00023180"/>
    </source>
</evidence>
<dbReference type="InterPro" id="IPR056863">
    <property type="entry name" value="LMN_ATRN_NET-like_EGF"/>
</dbReference>
<dbReference type="PANTHER" id="PTHR10574:SF444">
    <property type="entry name" value="BASEMENT MEMBRANE-SPECIFIC HEPARAN SULFATE PROTEOGLYCAN CORE PROTEIN"/>
    <property type="match status" value="1"/>
</dbReference>
<proteinExistence type="predicted"/>
<dbReference type="PANTHER" id="PTHR10574">
    <property type="entry name" value="NETRIN/LAMININ-RELATED"/>
    <property type="match status" value="1"/>
</dbReference>
<gene>
    <name evidence="11" type="primary">HSPG2</name>
    <name evidence="11" type="ORF">BLAG_LOCUS13544</name>
</gene>
<evidence type="ECO:0000256" key="1">
    <source>
        <dbReference type="ARBA" id="ARBA00022729"/>
    </source>
</evidence>
<dbReference type="SMART" id="SM00192">
    <property type="entry name" value="LDLa"/>
    <property type="match status" value="2"/>
</dbReference>
<dbReference type="EMBL" id="OV696687">
    <property type="protein sequence ID" value="CAH1253954.1"/>
    <property type="molecule type" value="Genomic_DNA"/>
</dbReference>
<feature type="compositionally biased region" description="Basic and acidic residues" evidence="8">
    <location>
        <begin position="202"/>
        <end position="225"/>
    </location>
</feature>
<reference evidence="11" key="1">
    <citation type="submission" date="2022-01" db="EMBL/GenBank/DDBJ databases">
        <authorList>
            <person name="Braso-Vives M."/>
        </authorList>
    </citation>
    <scope>NUCLEOTIDE SEQUENCE</scope>
</reference>
<dbReference type="SUPFAM" id="SSF57196">
    <property type="entry name" value="EGF/Laminin"/>
    <property type="match status" value="4"/>
</dbReference>
<dbReference type="SMART" id="SM00180">
    <property type="entry name" value="EGF_Lam"/>
    <property type="match status" value="5"/>
</dbReference>
<feature type="disulfide bond" evidence="6">
    <location>
        <begin position="80"/>
        <end position="95"/>
    </location>
</feature>
<dbReference type="GO" id="GO:0005604">
    <property type="term" value="C:basement membrane"/>
    <property type="evidence" value="ECO:0007669"/>
    <property type="project" value="UniProtKB-ARBA"/>
</dbReference>
<evidence type="ECO:0000313" key="12">
    <source>
        <dbReference type="Proteomes" id="UP000838412"/>
    </source>
</evidence>
<name>A0A8J9ZJ50_BRALA</name>
<feature type="signal peptide" evidence="9">
    <location>
        <begin position="1"/>
        <end position="18"/>
    </location>
</feature>
<feature type="disulfide bond" evidence="6">
    <location>
        <begin position="41"/>
        <end position="56"/>
    </location>
</feature>
<evidence type="ECO:0000256" key="2">
    <source>
        <dbReference type="ARBA" id="ARBA00022737"/>
    </source>
</evidence>
<evidence type="ECO:0000256" key="6">
    <source>
        <dbReference type="PROSITE-ProRule" id="PRU00124"/>
    </source>
</evidence>
<comment type="caution">
    <text evidence="7">Lacks conserved residue(s) required for the propagation of feature annotation.</text>
</comment>
<feature type="disulfide bond" evidence="7">
    <location>
        <begin position="166"/>
        <end position="175"/>
    </location>
</feature>
<dbReference type="AlphaFoldDB" id="A0A8J9ZJ50"/>